<dbReference type="SUPFAM" id="SSF51735">
    <property type="entry name" value="NAD(P)-binding Rossmann-fold domains"/>
    <property type="match status" value="1"/>
</dbReference>
<dbReference type="PIRSF" id="PIRSF000185">
    <property type="entry name" value="Glu_DH"/>
    <property type="match status" value="1"/>
</dbReference>
<evidence type="ECO:0000313" key="10">
    <source>
        <dbReference type="Proteomes" id="UP000229777"/>
    </source>
</evidence>
<evidence type="ECO:0000256" key="1">
    <source>
        <dbReference type="ARBA" id="ARBA00006382"/>
    </source>
</evidence>
<evidence type="ECO:0000313" key="9">
    <source>
        <dbReference type="EMBL" id="PJC32769.1"/>
    </source>
</evidence>
<dbReference type="PROSITE" id="PS00074">
    <property type="entry name" value="GLFV_DEHYDROGENASE"/>
    <property type="match status" value="1"/>
</dbReference>
<feature type="binding site" evidence="5">
    <location>
        <position position="184"/>
    </location>
    <ligand>
        <name>NAD(+)</name>
        <dbReference type="ChEBI" id="CHEBI:57540"/>
    </ligand>
</feature>
<evidence type="ECO:0000259" key="8">
    <source>
        <dbReference type="SMART" id="SM00839"/>
    </source>
</evidence>
<dbReference type="InterPro" id="IPR036291">
    <property type="entry name" value="NAD(P)-bd_dom_sf"/>
</dbReference>
<evidence type="ECO:0000256" key="4">
    <source>
        <dbReference type="PIRSR" id="PIRSR000185-1"/>
    </source>
</evidence>
<dbReference type="AlphaFoldDB" id="A0A2M8F0F3"/>
<dbReference type="PANTHER" id="PTHR11606">
    <property type="entry name" value="GLUTAMATE DEHYDROGENASE"/>
    <property type="match status" value="1"/>
</dbReference>
<dbReference type="Proteomes" id="UP000229777">
    <property type="component" value="Unassembled WGS sequence"/>
</dbReference>
<dbReference type="InterPro" id="IPR006095">
    <property type="entry name" value="Glu/Leu/Phe/Val/Trp_DH"/>
</dbReference>
<evidence type="ECO:0000256" key="5">
    <source>
        <dbReference type="PIRSR" id="PIRSR000185-2"/>
    </source>
</evidence>
<dbReference type="InterPro" id="IPR046346">
    <property type="entry name" value="Aminoacid_DH-like_N_sf"/>
</dbReference>
<accession>A0A2M8F0F3</accession>
<evidence type="ECO:0000256" key="7">
    <source>
        <dbReference type="RuleBase" id="RU004417"/>
    </source>
</evidence>
<dbReference type="InterPro" id="IPR006097">
    <property type="entry name" value="Glu/Leu/Phe/Val/Trp_DH_dimer"/>
</dbReference>
<dbReference type="CDD" id="cd01076">
    <property type="entry name" value="NAD_bind_1_Glu_DH"/>
    <property type="match status" value="1"/>
</dbReference>
<feature type="binding site" evidence="5">
    <location>
        <position position="236"/>
    </location>
    <ligand>
        <name>NAD(+)</name>
        <dbReference type="ChEBI" id="CHEBI:57540"/>
    </ligand>
</feature>
<comment type="similarity">
    <text evidence="1 3 7">Belongs to the Glu/Leu/Phe/Val dehydrogenases family.</text>
</comment>
<dbReference type="GO" id="GO:0000166">
    <property type="term" value="F:nucleotide binding"/>
    <property type="evidence" value="ECO:0007669"/>
    <property type="project" value="UniProtKB-KW"/>
</dbReference>
<dbReference type="SMART" id="SM00839">
    <property type="entry name" value="ELFV_dehydrog"/>
    <property type="match status" value="1"/>
</dbReference>
<feature type="active site" description="Proton donor" evidence="4">
    <location>
        <position position="100"/>
    </location>
</feature>
<dbReference type="InterPro" id="IPR033524">
    <property type="entry name" value="Glu/Leu/Phe/Val_DH_AS"/>
</dbReference>
<dbReference type="GO" id="GO:0006538">
    <property type="term" value="P:L-glutamate catabolic process"/>
    <property type="evidence" value="ECO:0007669"/>
    <property type="project" value="TreeGrafter"/>
</dbReference>
<name>A0A2M8F0F3_9BACT</name>
<feature type="binding site" evidence="5">
    <location>
        <position position="88"/>
    </location>
    <ligand>
        <name>substrate</name>
    </ligand>
</feature>
<evidence type="ECO:0000256" key="6">
    <source>
        <dbReference type="PIRSR" id="PIRSR000185-3"/>
    </source>
</evidence>
<dbReference type="InterPro" id="IPR033922">
    <property type="entry name" value="NAD_bind_Glu_DH"/>
</dbReference>
<dbReference type="InterPro" id="IPR006096">
    <property type="entry name" value="Glu/Leu/Phe/Val/Trp_DH_C"/>
</dbReference>
<keyword evidence="5" id="KW-0547">Nucleotide-binding</keyword>
<feature type="binding site" evidence="5">
    <location>
        <position position="380"/>
    </location>
    <ligand>
        <name>substrate</name>
    </ligand>
</feature>
<dbReference type="Gene3D" id="3.40.50.720">
    <property type="entry name" value="NAD(P)-binding Rossmann-like Domain"/>
    <property type="match status" value="1"/>
</dbReference>
<dbReference type="Gene3D" id="3.40.50.10860">
    <property type="entry name" value="Leucine Dehydrogenase, chain A, domain 1"/>
    <property type="match status" value="1"/>
</dbReference>
<feature type="domain" description="Glutamate/phenylalanine/leucine/valine/L-tryptophan dehydrogenase C-terminal" evidence="8">
    <location>
        <begin position="177"/>
        <end position="441"/>
    </location>
</feature>
<organism evidence="9 10">
    <name type="scientific">Candidatus Roizmanbacteria bacterium CG_4_9_14_0_2_um_filter_36_12</name>
    <dbReference type="NCBI Taxonomy" id="1974837"/>
    <lineage>
        <taxon>Bacteria</taxon>
        <taxon>Candidatus Roizmaniibacteriota</taxon>
    </lineage>
</organism>
<dbReference type="GO" id="GO:0004352">
    <property type="term" value="F:glutamate dehydrogenase (NAD+) activity"/>
    <property type="evidence" value="ECO:0007669"/>
    <property type="project" value="TreeGrafter"/>
</dbReference>
<dbReference type="Pfam" id="PF00208">
    <property type="entry name" value="ELFV_dehydrog"/>
    <property type="match status" value="1"/>
</dbReference>
<gene>
    <name evidence="9" type="ORF">CO049_01955</name>
</gene>
<comment type="caution">
    <text evidence="9">The sequence shown here is derived from an EMBL/GenBank/DDBJ whole genome shotgun (WGS) entry which is preliminary data.</text>
</comment>
<proteinExistence type="inferred from homology"/>
<evidence type="ECO:0000256" key="3">
    <source>
        <dbReference type="PIRNR" id="PIRNR000185"/>
    </source>
</evidence>
<sequence>MLESAQALIRKTAENMKLDEETIKRLIEPEFAHEFALAITMDNGKKKVLKGWRIQHNSALGPYKGGIRFHKDTVREEVQALATLMSIKCSVAGLPYGGSKGGIAVDPKTLSKTELERLSRAFAVKIAPVIGVDLDVPAPDVNTTPQIMAWMLDEYQKIKGYKSPATFTGKPVSMGGSLGRTEATGRGGLFVLQALLEKTRHRVSRPPHPKGTQAIDSKQVSSSFQDLSIAVQGFGNVGYYFAKLAHEAGFKIVAVSDSRGGVYIKDGLTPETTMKCKKEKGSVAGCYCRGSVCDLKSGKTITNDELLELPVDILVPAALENVINEKNMKNIKAKIIVEMANGPITEEAYEYLSKKSLPAGRQGVIIVPDVLANSGGVTVSYLEWVQGKAGYWWSEKKVNLKLEEMIIRAFEAIWNKSVAKKMPLKQAAFEVAIERITSAMV</sequence>
<feature type="binding site" evidence="5">
    <location>
        <position position="64"/>
    </location>
    <ligand>
        <name>substrate</name>
    </ligand>
</feature>
<dbReference type="EMBL" id="PFSA01000032">
    <property type="protein sequence ID" value="PJC32769.1"/>
    <property type="molecule type" value="Genomic_DNA"/>
</dbReference>
<dbReference type="InterPro" id="IPR014362">
    <property type="entry name" value="Glu_DH"/>
</dbReference>
<dbReference type="SUPFAM" id="SSF53223">
    <property type="entry name" value="Aminoacid dehydrogenase-like, N-terminal domain"/>
    <property type="match status" value="1"/>
</dbReference>
<dbReference type="Pfam" id="PF02812">
    <property type="entry name" value="ELFV_dehydrog_N"/>
    <property type="match status" value="1"/>
</dbReference>
<reference evidence="10" key="1">
    <citation type="submission" date="2017-09" db="EMBL/GenBank/DDBJ databases">
        <title>Depth-based differentiation of microbial function through sediment-hosted aquifers and enrichment of novel symbionts in the deep terrestrial subsurface.</title>
        <authorList>
            <person name="Probst A.J."/>
            <person name="Ladd B."/>
            <person name="Jarett J.K."/>
            <person name="Geller-Mcgrath D.E."/>
            <person name="Sieber C.M.K."/>
            <person name="Emerson J.B."/>
            <person name="Anantharaman K."/>
            <person name="Thomas B.C."/>
            <person name="Malmstrom R."/>
            <person name="Stieglmeier M."/>
            <person name="Klingl A."/>
            <person name="Woyke T."/>
            <person name="Ryan C.M."/>
            <person name="Banfield J.F."/>
        </authorList>
    </citation>
    <scope>NUCLEOTIDE SEQUENCE [LARGE SCALE GENOMIC DNA]</scope>
</reference>
<keyword evidence="2 3" id="KW-0560">Oxidoreductase</keyword>
<keyword evidence="5" id="KW-0520">NAD</keyword>
<dbReference type="PRINTS" id="PR00082">
    <property type="entry name" value="GLFDHDRGNASE"/>
</dbReference>
<protein>
    <recommendedName>
        <fullName evidence="3">Glutamate dehydrogenase</fullName>
    </recommendedName>
</protein>
<dbReference type="PANTHER" id="PTHR11606:SF13">
    <property type="entry name" value="GLUTAMATE DEHYDROGENASE 1, MITOCHONDRIAL"/>
    <property type="match status" value="1"/>
</dbReference>
<evidence type="ECO:0000256" key="2">
    <source>
        <dbReference type="ARBA" id="ARBA00023002"/>
    </source>
</evidence>
<feature type="site" description="Important for catalysis" evidence="6">
    <location>
        <position position="140"/>
    </location>
</feature>